<evidence type="ECO:0000256" key="3">
    <source>
        <dbReference type="ARBA" id="ARBA00022692"/>
    </source>
</evidence>
<dbReference type="GO" id="GO:0016020">
    <property type="term" value="C:membrane"/>
    <property type="evidence" value="ECO:0007669"/>
    <property type="project" value="UniProtKB-SubCell"/>
</dbReference>
<comment type="similarity">
    <text evidence="2 6">Belongs to the band 7/mec-2 family. HflK subfamily.</text>
</comment>
<comment type="subunit">
    <text evidence="6">HflC and HflK may interact to form a multimeric complex.</text>
</comment>
<evidence type="ECO:0000256" key="4">
    <source>
        <dbReference type="ARBA" id="ARBA00022989"/>
    </source>
</evidence>
<evidence type="ECO:0000256" key="6">
    <source>
        <dbReference type="RuleBase" id="RU364113"/>
    </source>
</evidence>
<keyword evidence="8" id="KW-0645">Protease</keyword>
<gene>
    <name evidence="8" type="primary">hflK</name>
    <name evidence="8" type="ORF">C4541_02820</name>
</gene>
<dbReference type="SUPFAM" id="SSF117892">
    <property type="entry name" value="Band 7/SPFH domain"/>
    <property type="match status" value="1"/>
</dbReference>
<keyword evidence="8" id="KW-0378">Hydrolase</keyword>
<organism evidence="8 9">
    <name type="scientific">Candidatus Auribacter fodinae</name>
    <dbReference type="NCBI Taxonomy" id="2093366"/>
    <lineage>
        <taxon>Bacteria</taxon>
        <taxon>Pseudomonadati</taxon>
        <taxon>Candidatus Auribacterota</taxon>
        <taxon>Candidatus Auribacteria</taxon>
        <taxon>Candidatus Auribacterales</taxon>
        <taxon>Candidatus Auribacteraceae</taxon>
        <taxon>Candidatus Auribacter</taxon>
    </lineage>
</organism>
<accession>A0A3A4R4I5</accession>
<evidence type="ECO:0000313" key="9">
    <source>
        <dbReference type="Proteomes" id="UP000266426"/>
    </source>
</evidence>
<evidence type="ECO:0000256" key="2">
    <source>
        <dbReference type="ARBA" id="ARBA00006971"/>
    </source>
</evidence>
<sequence length="331" mass="38363">MMNSMNDSWDDFKRSFFSVRNQRMKDVRVFPAAVIIGLIAAGLVLFTGIYTIETNEVGVVLRFGKFIRITEPGIHIKLPMGIERVYPVKTDYIFKAEFGFRTKTAGVRTTYQNKSYEQESHMLTGDLNVLTIEWIIQYKIKDPVQILFNIRDVEKTLRDISESVMRKSVGDYTFNEVLTTSRIEINNEVQEELQAIFDEYDVGIQVVTVKLQDVNPPNPVKPAFNEVNEAKQEREKLINQAWEVFNQKIPQAKGEALKIVKEAEGYALEKINRAEGDAKRFELLWTEYKKAEDVTRKRLYLENMQEILSKAGKKYITDTDEKSILPLLRLE</sequence>
<dbReference type="PANTHER" id="PTHR43327">
    <property type="entry name" value="STOMATIN-LIKE PROTEIN 2, MITOCHONDRIAL"/>
    <property type="match status" value="1"/>
</dbReference>
<evidence type="ECO:0000256" key="1">
    <source>
        <dbReference type="ARBA" id="ARBA00004167"/>
    </source>
</evidence>
<comment type="subcellular location">
    <subcellularLocation>
        <location evidence="1">Membrane</location>
        <topology evidence="1">Single-pass membrane protein</topology>
    </subcellularLocation>
</comment>
<dbReference type="InterPro" id="IPR036013">
    <property type="entry name" value="Band_7/SPFH_dom_sf"/>
</dbReference>
<dbReference type="EMBL" id="QZJZ01000017">
    <property type="protein sequence ID" value="RJP61020.1"/>
    <property type="molecule type" value="Genomic_DNA"/>
</dbReference>
<dbReference type="InterPro" id="IPR010201">
    <property type="entry name" value="HflK"/>
</dbReference>
<dbReference type="Pfam" id="PF01145">
    <property type="entry name" value="Band_7"/>
    <property type="match status" value="1"/>
</dbReference>
<dbReference type="GO" id="GO:0008233">
    <property type="term" value="F:peptidase activity"/>
    <property type="evidence" value="ECO:0007669"/>
    <property type="project" value="UniProtKB-KW"/>
</dbReference>
<evidence type="ECO:0000259" key="7">
    <source>
        <dbReference type="SMART" id="SM00244"/>
    </source>
</evidence>
<reference evidence="8 9" key="1">
    <citation type="journal article" date="2017" name="ISME J.">
        <title>Energy and carbon metabolisms in a deep terrestrial subsurface fluid microbial community.</title>
        <authorList>
            <person name="Momper L."/>
            <person name="Jungbluth S.P."/>
            <person name="Lee M.D."/>
            <person name="Amend J.P."/>
        </authorList>
    </citation>
    <scope>NUCLEOTIDE SEQUENCE [LARGE SCALE GENOMIC DNA]</scope>
    <source>
        <strain evidence="8">SURF_26</strain>
    </source>
</reference>
<comment type="caution">
    <text evidence="8">The sequence shown here is derived from an EMBL/GenBank/DDBJ whole genome shotgun (WGS) entry which is preliminary data.</text>
</comment>
<keyword evidence="5 6" id="KW-0472">Membrane</keyword>
<dbReference type="SMART" id="SM00244">
    <property type="entry name" value="PHB"/>
    <property type="match status" value="1"/>
</dbReference>
<proteinExistence type="inferred from homology"/>
<name>A0A3A4R4I5_9BACT</name>
<dbReference type="CDD" id="cd03404">
    <property type="entry name" value="SPFH_HflK"/>
    <property type="match status" value="1"/>
</dbReference>
<keyword evidence="3 6" id="KW-0812">Transmembrane</keyword>
<dbReference type="PANTHER" id="PTHR43327:SF2">
    <property type="entry name" value="MODULATOR OF FTSH PROTEASE HFLK"/>
    <property type="match status" value="1"/>
</dbReference>
<dbReference type="Proteomes" id="UP000266426">
    <property type="component" value="Unassembled WGS sequence"/>
</dbReference>
<protein>
    <recommendedName>
        <fullName evidence="6">Protein HflK</fullName>
    </recommendedName>
</protein>
<dbReference type="GO" id="GO:0006508">
    <property type="term" value="P:proteolysis"/>
    <property type="evidence" value="ECO:0007669"/>
    <property type="project" value="UniProtKB-KW"/>
</dbReference>
<dbReference type="InterPro" id="IPR050710">
    <property type="entry name" value="Band7/mec-2_domain"/>
</dbReference>
<dbReference type="Gene3D" id="3.30.479.30">
    <property type="entry name" value="Band 7 domain"/>
    <property type="match status" value="1"/>
</dbReference>
<dbReference type="AlphaFoldDB" id="A0A3A4R4I5"/>
<evidence type="ECO:0000313" key="8">
    <source>
        <dbReference type="EMBL" id="RJP61020.1"/>
    </source>
</evidence>
<dbReference type="InterPro" id="IPR001107">
    <property type="entry name" value="Band_7"/>
</dbReference>
<dbReference type="NCBIfam" id="TIGR01933">
    <property type="entry name" value="hflK"/>
    <property type="match status" value="1"/>
</dbReference>
<evidence type="ECO:0000256" key="5">
    <source>
        <dbReference type="ARBA" id="ARBA00023136"/>
    </source>
</evidence>
<feature type="transmembrane region" description="Helical" evidence="6">
    <location>
        <begin position="29"/>
        <end position="52"/>
    </location>
</feature>
<keyword evidence="4 6" id="KW-1133">Transmembrane helix</keyword>
<comment type="function">
    <text evidence="6">HflC and HflK could encode or regulate a protease.</text>
</comment>
<feature type="domain" description="Band 7" evidence="7">
    <location>
        <begin position="47"/>
        <end position="228"/>
    </location>
</feature>